<evidence type="ECO:0000256" key="1">
    <source>
        <dbReference type="ARBA" id="ARBA00022679"/>
    </source>
</evidence>
<name>A0A0H2R7R2_9AGAM</name>
<dbReference type="EMBL" id="KQ086299">
    <property type="protein sequence ID" value="KLO05503.1"/>
    <property type="molecule type" value="Genomic_DNA"/>
</dbReference>
<evidence type="ECO:0000313" key="7">
    <source>
        <dbReference type="Proteomes" id="UP000053477"/>
    </source>
</evidence>
<dbReference type="GO" id="GO:0005524">
    <property type="term" value="F:ATP binding"/>
    <property type="evidence" value="ECO:0007669"/>
    <property type="project" value="UniProtKB-KW"/>
</dbReference>
<dbReference type="AlphaFoldDB" id="A0A0H2R7R2"/>
<dbReference type="PROSITE" id="PS50011">
    <property type="entry name" value="PROTEIN_KINASE_DOM"/>
    <property type="match status" value="1"/>
</dbReference>
<dbReference type="SUPFAM" id="SSF56112">
    <property type="entry name" value="Protein kinase-like (PK-like)"/>
    <property type="match status" value="1"/>
</dbReference>
<dbReference type="InterPro" id="IPR000719">
    <property type="entry name" value="Prot_kinase_dom"/>
</dbReference>
<evidence type="ECO:0000256" key="4">
    <source>
        <dbReference type="ARBA" id="ARBA00022840"/>
    </source>
</evidence>
<feature type="domain" description="Protein kinase" evidence="5">
    <location>
        <begin position="401"/>
        <end position="683"/>
    </location>
</feature>
<dbReference type="InterPro" id="IPR051681">
    <property type="entry name" value="Ser/Thr_Kinases-Pseudokinases"/>
</dbReference>
<gene>
    <name evidence="6" type="ORF">SCHPADRAFT_724334</name>
</gene>
<sequence>MIATTFPHDPFNRDVMESFYVPQFIWRFWLDACPVDLSNYSHCDVTPSQGLHVYDSYQNMLKTGYNECPFAQGVFDQIERYIPEITKHRAWAEANEAFQVLEKDAETAIHSLLHQVESKTRSNQPYGLAAAKQTWRPESMRVTLGRHSLHSLQKYLMFLRFRNRETFGNFLQRVSKRRKSSVQLQENDTIDPLRNWADLLQGFSAFFKGGTGASGDTEAFNFICECIHLRYSDIESAELCIGLAPEPDEYILSASCFGVLEEDGTSKVMDDPAYFFPITPRFALYLLVEVSSSLDKDAGQQRPHFLRQVSQTQETIDHDLESSIDVYQRNALLLQTLPQFIIFASARSMMRSVRYYNDRRWLPENLDYSKLLRGCLEESVTHTLLVKASIEVIDLTDDVTRIGDFAVCHGGFADVWKGLWTDRQSGGLPQLVALKVLRANMVNFVQERLLSRLKKEVQAWHRLDHPHVAKLYGVMQLPQTLAMVSPWCDNGTVVKYLRETKPDANRLQLLYEVASGVSYLHGRSPVIVHGDLKGGNILIDANGRAVITDFGLARVKEEVSEITGDQHTSLFAGSTRWMAPELVLAQVEDDSTKRMPLSTKSDVYAFASVCLEVLTGHVPYPHRKNDHAVTIDVMRGIKPSRGTTCLVDVEKTSSLWAIMDLCWDENPLARPNMPRLRDCIDTLRLK</sequence>
<dbReference type="PROSITE" id="PS00108">
    <property type="entry name" value="PROTEIN_KINASE_ST"/>
    <property type="match status" value="1"/>
</dbReference>
<dbReference type="Gene3D" id="1.10.510.10">
    <property type="entry name" value="Transferase(Phosphotransferase) domain 1"/>
    <property type="match status" value="1"/>
</dbReference>
<protein>
    <submittedName>
        <fullName evidence="6">Kinase-like protein</fullName>
    </submittedName>
</protein>
<evidence type="ECO:0000256" key="2">
    <source>
        <dbReference type="ARBA" id="ARBA00022741"/>
    </source>
</evidence>
<reference evidence="6 7" key="1">
    <citation type="submission" date="2015-04" db="EMBL/GenBank/DDBJ databases">
        <title>Complete genome sequence of Schizopora paradoxa KUC8140, a cosmopolitan wood degrader in East Asia.</title>
        <authorList>
            <consortium name="DOE Joint Genome Institute"/>
            <person name="Min B."/>
            <person name="Park H."/>
            <person name="Jang Y."/>
            <person name="Kim J.-J."/>
            <person name="Kim K.H."/>
            <person name="Pangilinan J."/>
            <person name="Lipzen A."/>
            <person name="Riley R."/>
            <person name="Grigoriev I.V."/>
            <person name="Spatafora J.W."/>
            <person name="Choi I.-G."/>
        </authorList>
    </citation>
    <scope>NUCLEOTIDE SEQUENCE [LARGE SCALE GENOMIC DNA]</scope>
    <source>
        <strain evidence="6 7">KUC8140</strain>
    </source>
</reference>
<keyword evidence="3 6" id="KW-0418">Kinase</keyword>
<dbReference type="InterPro" id="IPR001245">
    <property type="entry name" value="Ser-Thr/Tyr_kinase_cat_dom"/>
</dbReference>
<dbReference type="InterPro" id="IPR011009">
    <property type="entry name" value="Kinase-like_dom_sf"/>
</dbReference>
<dbReference type="STRING" id="27342.A0A0H2R7R2"/>
<dbReference type="InParanoid" id="A0A0H2R7R2"/>
<dbReference type="OrthoDB" id="6718656at2759"/>
<dbReference type="SMART" id="SM00220">
    <property type="entry name" value="S_TKc"/>
    <property type="match status" value="1"/>
</dbReference>
<dbReference type="Proteomes" id="UP000053477">
    <property type="component" value="Unassembled WGS sequence"/>
</dbReference>
<evidence type="ECO:0000259" key="5">
    <source>
        <dbReference type="PROSITE" id="PS50011"/>
    </source>
</evidence>
<dbReference type="GO" id="GO:0004674">
    <property type="term" value="F:protein serine/threonine kinase activity"/>
    <property type="evidence" value="ECO:0007669"/>
    <property type="project" value="TreeGrafter"/>
</dbReference>
<keyword evidence="7" id="KW-1185">Reference proteome</keyword>
<organism evidence="6 7">
    <name type="scientific">Schizopora paradoxa</name>
    <dbReference type="NCBI Taxonomy" id="27342"/>
    <lineage>
        <taxon>Eukaryota</taxon>
        <taxon>Fungi</taxon>
        <taxon>Dikarya</taxon>
        <taxon>Basidiomycota</taxon>
        <taxon>Agaricomycotina</taxon>
        <taxon>Agaricomycetes</taxon>
        <taxon>Hymenochaetales</taxon>
        <taxon>Schizoporaceae</taxon>
        <taxon>Schizopora</taxon>
    </lineage>
</organism>
<evidence type="ECO:0000313" key="6">
    <source>
        <dbReference type="EMBL" id="KLO05503.1"/>
    </source>
</evidence>
<dbReference type="PANTHER" id="PTHR44329:SF288">
    <property type="entry name" value="MITOGEN-ACTIVATED PROTEIN KINASE KINASE KINASE 20"/>
    <property type="match status" value="1"/>
</dbReference>
<dbReference type="Pfam" id="PF07714">
    <property type="entry name" value="PK_Tyr_Ser-Thr"/>
    <property type="match status" value="1"/>
</dbReference>
<keyword evidence="4" id="KW-0067">ATP-binding</keyword>
<dbReference type="InterPro" id="IPR008271">
    <property type="entry name" value="Ser/Thr_kinase_AS"/>
</dbReference>
<keyword evidence="1" id="KW-0808">Transferase</keyword>
<evidence type="ECO:0000256" key="3">
    <source>
        <dbReference type="ARBA" id="ARBA00022777"/>
    </source>
</evidence>
<dbReference type="PANTHER" id="PTHR44329">
    <property type="entry name" value="SERINE/THREONINE-PROTEIN KINASE TNNI3K-RELATED"/>
    <property type="match status" value="1"/>
</dbReference>
<accession>A0A0H2R7R2</accession>
<proteinExistence type="predicted"/>
<keyword evidence="2" id="KW-0547">Nucleotide-binding</keyword>